<comment type="caution">
    <text evidence="1">The sequence shown here is derived from an EMBL/GenBank/DDBJ whole genome shotgun (WGS) entry which is preliminary data.</text>
</comment>
<protein>
    <submittedName>
        <fullName evidence="1">Uncharacterized protein</fullName>
    </submittedName>
</protein>
<organism evidence="1">
    <name type="scientific">marine sediment metagenome</name>
    <dbReference type="NCBI Taxonomy" id="412755"/>
    <lineage>
        <taxon>unclassified sequences</taxon>
        <taxon>metagenomes</taxon>
        <taxon>ecological metagenomes</taxon>
    </lineage>
</organism>
<name>A0A0F9AWF7_9ZZZZ</name>
<gene>
    <name evidence="1" type="ORF">LCGC14_2601100</name>
</gene>
<accession>A0A0F9AWF7</accession>
<feature type="non-terminal residue" evidence="1">
    <location>
        <position position="1"/>
    </location>
</feature>
<dbReference type="AlphaFoldDB" id="A0A0F9AWF7"/>
<sequence length="170" mass="18174">MFFIDSGLTYDSTPTATITGLSHLEGETVAILGDGAELPTAVVSGGSITLAESVSVAQVGLPFTYKLKINRFDQNTQQGTSKGSIKKIAEVVISFYRTLNAKFGDGTTTFKVSWRESSDNYGDPPALFSGDKVVHADGGFNVEDPFQIEGNSPMPCSVRAIIPRFETVGR</sequence>
<evidence type="ECO:0000313" key="1">
    <source>
        <dbReference type="EMBL" id="KKL05932.1"/>
    </source>
</evidence>
<dbReference type="EMBL" id="LAZR01043920">
    <property type="protein sequence ID" value="KKL05932.1"/>
    <property type="molecule type" value="Genomic_DNA"/>
</dbReference>
<reference evidence="1" key="1">
    <citation type="journal article" date="2015" name="Nature">
        <title>Complex archaea that bridge the gap between prokaryotes and eukaryotes.</title>
        <authorList>
            <person name="Spang A."/>
            <person name="Saw J.H."/>
            <person name="Jorgensen S.L."/>
            <person name="Zaremba-Niedzwiedzka K."/>
            <person name="Martijn J."/>
            <person name="Lind A.E."/>
            <person name="van Eijk R."/>
            <person name="Schleper C."/>
            <person name="Guy L."/>
            <person name="Ettema T.J."/>
        </authorList>
    </citation>
    <scope>NUCLEOTIDE SEQUENCE</scope>
</reference>
<proteinExistence type="predicted"/>